<evidence type="ECO:0000313" key="6">
    <source>
        <dbReference type="Proteomes" id="UP000634011"/>
    </source>
</evidence>
<evidence type="ECO:0000259" key="3">
    <source>
        <dbReference type="PROSITE" id="PS50042"/>
    </source>
</evidence>
<dbReference type="EC" id="2.7.7.65" evidence="1"/>
<dbReference type="InterPro" id="IPR050469">
    <property type="entry name" value="Diguanylate_Cyclase"/>
</dbReference>
<accession>A0A923KR49</accession>
<dbReference type="CDD" id="cd00038">
    <property type="entry name" value="CAP_ED"/>
    <property type="match status" value="1"/>
</dbReference>
<dbReference type="InterPro" id="IPR000160">
    <property type="entry name" value="GGDEF_dom"/>
</dbReference>
<dbReference type="SUPFAM" id="SSF55073">
    <property type="entry name" value="Nucleotide cyclase"/>
    <property type="match status" value="1"/>
</dbReference>
<dbReference type="NCBIfam" id="TIGR00254">
    <property type="entry name" value="GGDEF"/>
    <property type="match status" value="1"/>
</dbReference>
<dbReference type="AlphaFoldDB" id="A0A923KR49"/>
<evidence type="ECO:0000259" key="4">
    <source>
        <dbReference type="PROSITE" id="PS50887"/>
    </source>
</evidence>
<dbReference type="PANTHER" id="PTHR45138">
    <property type="entry name" value="REGULATORY COMPONENTS OF SENSORY TRANSDUCTION SYSTEM"/>
    <property type="match status" value="1"/>
</dbReference>
<evidence type="ECO:0000256" key="2">
    <source>
        <dbReference type="ARBA" id="ARBA00034247"/>
    </source>
</evidence>
<protein>
    <recommendedName>
        <fullName evidence="1">diguanylate cyclase</fullName>
        <ecNumber evidence="1">2.7.7.65</ecNumber>
    </recommendedName>
</protein>
<dbReference type="SMART" id="SM00100">
    <property type="entry name" value="cNMP"/>
    <property type="match status" value="1"/>
</dbReference>
<dbReference type="InterPro" id="IPR000595">
    <property type="entry name" value="cNMP-bd_dom"/>
</dbReference>
<dbReference type="PROSITE" id="PS50887">
    <property type="entry name" value="GGDEF"/>
    <property type="match status" value="1"/>
</dbReference>
<dbReference type="InterPro" id="IPR014710">
    <property type="entry name" value="RmlC-like_jellyroll"/>
</dbReference>
<dbReference type="GO" id="GO:0005886">
    <property type="term" value="C:plasma membrane"/>
    <property type="evidence" value="ECO:0007669"/>
    <property type="project" value="TreeGrafter"/>
</dbReference>
<dbReference type="FunFam" id="3.30.70.270:FF:000001">
    <property type="entry name" value="Diguanylate cyclase domain protein"/>
    <property type="match status" value="1"/>
</dbReference>
<dbReference type="InterPro" id="IPR018490">
    <property type="entry name" value="cNMP-bd_dom_sf"/>
</dbReference>
<reference evidence="5" key="1">
    <citation type="submission" date="2020-08" db="EMBL/GenBank/DDBJ databases">
        <title>Novel species isolated from subtropical streams in China.</title>
        <authorList>
            <person name="Lu H."/>
        </authorList>
    </citation>
    <scope>NUCLEOTIDE SEQUENCE</scope>
    <source>
        <strain evidence="5">KACC 12607</strain>
    </source>
</reference>
<dbReference type="Pfam" id="PF00027">
    <property type="entry name" value="cNMP_binding"/>
    <property type="match status" value="1"/>
</dbReference>
<dbReference type="SUPFAM" id="SSF51206">
    <property type="entry name" value="cAMP-binding domain-like"/>
    <property type="match status" value="1"/>
</dbReference>
<dbReference type="CDD" id="cd01949">
    <property type="entry name" value="GGDEF"/>
    <property type="match status" value="1"/>
</dbReference>
<sequence length="327" mass="36020">MEQLMYFKNTEYRIEDIHLFRDLDQENLALSHDIIKDCPVVKACKGQVVLDANSSGSRLFIVLHGALGITKLNEDNNHIENSITQYLPGECVGEISVLDEEIHSATISALSDSELLVIEADILWRLIDELNGVARNLLQLLSFRIRAANAQIRSRQKVGEFYRQLSMVDGLTGLHNRAWLNAQLPGLIENAHATGNALSIIMVDLDHFKRFNDEHGHLLGDDALQTAAKVLNAGLRPTDFAARYGGEEMMVILPGTAQKAAIGVAQRLCTKLSKTRVFLDNRKPLPHITGSFGVATLEPGMDSAQLMTAADTALYRAKDGGRNQVAL</sequence>
<evidence type="ECO:0000256" key="1">
    <source>
        <dbReference type="ARBA" id="ARBA00012528"/>
    </source>
</evidence>
<dbReference type="SMART" id="SM00267">
    <property type="entry name" value="GGDEF"/>
    <property type="match status" value="1"/>
</dbReference>
<dbReference type="Proteomes" id="UP000634011">
    <property type="component" value="Unassembled WGS sequence"/>
</dbReference>
<gene>
    <name evidence="5" type="ORF">H8K32_15980</name>
</gene>
<feature type="domain" description="Cyclic nucleotide-binding" evidence="3">
    <location>
        <begin position="19"/>
        <end position="144"/>
    </location>
</feature>
<dbReference type="GO" id="GO:1902201">
    <property type="term" value="P:negative regulation of bacterial-type flagellum-dependent cell motility"/>
    <property type="evidence" value="ECO:0007669"/>
    <property type="project" value="TreeGrafter"/>
</dbReference>
<dbReference type="Gene3D" id="3.30.70.270">
    <property type="match status" value="1"/>
</dbReference>
<evidence type="ECO:0000313" key="5">
    <source>
        <dbReference type="EMBL" id="MBC3863606.1"/>
    </source>
</evidence>
<feature type="domain" description="GGDEF" evidence="4">
    <location>
        <begin position="196"/>
        <end position="327"/>
    </location>
</feature>
<comment type="catalytic activity">
    <reaction evidence="2">
        <text>2 GTP = 3',3'-c-di-GMP + 2 diphosphate</text>
        <dbReference type="Rhea" id="RHEA:24898"/>
        <dbReference type="ChEBI" id="CHEBI:33019"/>
        <dbReference type="ChEBI" id="CHEBI:37565"/>
        <dbReference type="ChEBI" id="CHEBI:58805"/>
        <dbReference type="EC" id="2.7.7.65"/>
    </reaction>
</comment>
<dbReference type="PANTHER" id="PTHR45138:SF9">
    <property type="entry name" value="DIGUANYLATE CYCLASE DGCM-RELATED"/>
    <property type="match status" value="1"/>
</dbReference>
<keyword evidence="6" id="KW-1185">Reference proteome</keyword>
<name>A0A923KR49_9BURK</name>
<dbReference type="Gene3D" id="2.60.120.10">
    <property type="entry name" value="Jelly Rolls"/>
    <property type="match status" value="1"/>
</dbReference>
<dbReference type="InterPro" id="IPR043128">
    <property type="entry name" value="Rev_trsase/Diguanyl_cyclase"/>
</dbReference>
<dbReference type="GO" id="GO:0043709">
    <property type="term" value="P:cell adhesion involved in single-species biofilm formation"/>
    <property type="evidence" value="ECO:0007669"/>
    <property type="project" value="TreeGrafter"/>
</dbReference>
<dbReference type="PROSITE" id="PS50042">
    <property type="entry name" value="CNMP_BINDING_3"/>
    <property type="match status" value="1"/>
</dbReference>
<dbReference type="InterPro" id="IPR029787">
    <property type="entry name" value="Nucleotide_cyclase"/>
</dbReference>
<proteinExistence type="predicted"/>
<comment type="caution">
    <text evidence="5">The sequence shown here is derived from an EMBL/GenBank/DDBJ whole genome shotgun (WGS) entry which is preliminary data.</text>
</comment>
<dbReference type="GO" id="GO:0052621">
    <property type="term" value="F:diguanylate cyclase activity"/>
    <property type="evidence" value="ECO:0007669"/>
    <property type="project" value="UniProtKB-EC"/>
</dbReference>
<dbReference type="Pfam" id="PF00990">
    <property type="entry name" value="GGDEF"/>
    <property type="match status" value="1"/>
</dbReference>
<dbReference type="EMBL" id="JACOFV010000016">
    <property type="protein sequence ID" value="MBC3863606.1"/>
    <property type="molecule type" value="Genomic_DNA"/>
</dbReference>
<organism evidence="5 6">
    <name type="scientific">Undibacterium jejuense</name>
    <dbReference type="NCBI Taxonomy" id="1344949"/>
    <lineage>
        <taxon>Bacteria</taxon>
        <taxon>Pseudomonadati</taxon>
        <taxon>Pseudomonadota</taxon>
        <taxon>Betaproteobacteria</taxon>
        <taxon>Burkholderiales</taxon>
        <taxon>Oxalobacteraceae</taxon>
        <taxon>Undibacterium</taxon>
    </lineage>
</organism>